<dbReference type="Pfam" id="PF13499">
    <property type="entry name" value="EF-hand_7"/>
    <property type="match status" value="1"/>
</dbReference>
<evidence type="ECO:0000313" key="6">
    <source>
        <dbReference type="Proteomes" id="UP000292362"/>
    </source>
</evidence>
<dbReference type="VEuPathDB" id="MicrosporidiaDB:CWI38_2009p0010"/>
<dbReference type="InterPro" id="IPR002048">
    <property type="entry name" value="EF_hand_dom"/>
</dbReference>
<dbReference type="PANTHER" id="PTHR23048">
    <property type="entry name" value="MYOSIN LIGHT CHAIN 1, 3"/>
    <property type="match status" value="1"/>
</dbReference>
<keyword evidence="5" id="KW-1185">Reference proteome</keyword>
<accession>A0A4Q9KUF9</accession>
<dbReference type="InterPro" id="IPR050230">
    <property type="entry name" value="CALM/Myosin/TropC-like"/>
</dbReference>
<dbReference type="EMBL" id="PITK01002009">
    <property type="protein sequence ID" value="TBU10116.1"/>
    <property type="molecule type" value="Genomic_DNA"/>
</dbReference>
<feature type="domain" description="EF-hand" evidence="2">
    <location>
        <begin position="73"/>
        <end position="128"/>
    </location>
</feature>
<comment type="caution">
    <text evidence="3">The sequence shown here is derived from an EMBL/GenBank/DDBJ whole genome shotgun (WGS) entry which is preliminary data.</text>
</comment>
<dbReference type="Proteomes" id="UP000292362">
    <property type="component" value="Unassembled WGS sequence"/>
</dbReference>
<dbReference type="Proteomes" id="UP000292282">
    <property type="component" value="Unassembled WGS sequence"/>
</dbReference>
<proteinExistence type="predicted"/>
<dbReference type="EMBL" id="PITJ01002168">
    <property type="protein sequence ID" value="TBT97609.1"/>
    <property type="molecule type" value="Genomic_DNA"/>
</dbReference>
<dbReference type="GO" id="GO:0005509">
    <property type="term" value="F:calcium ion binding"/>
    <property type="evidence" value="ECO:0007669"/>
    <property type="project" value="InterPro"/>
</dbReference>
<evidence type="ECO:0000313" key="4">
    <source>
        <dbReference type="EMBL" id="TBU10116.1"/>
    </source>
</evidence>
<protein>
    <recommendedName>
        <fullName evidence="2">EF-hand domain-containing protein</fullName>
    </recommendedName>
</protein>
<dbReference type="PANTHER" id="PTHR23048:SF0">
    <property type="entry name" value="CALMODULIN LIKE 3"/>
    <property type="match status" value="1"/>
</dbReference>
<name>A0A4Q9KUF9_9MICR</name>
<evidence type="ECO:0000259" key="2">
    <source>
        <dbReference type="Pfam" id="PF13499"/>
    </source>
</evidence>
<organism evidence="3 6">
    <name type="scientific">Hamiltosporidium tvaerminnensis</name>
    <dbReference type="NCBI Taxonomy" id="1176355"/>
    <lineage>
        <taxon>Eukaryota</taxon>
        <taxon>Fungi</taxon>
        <taxon>Fungi incertae sedis</taxon>
        <taxon>Microsporidia</taxon>
        <taxon>Dubosqiidae</taxon>
        <taxon>Hamiltosporidium</taxon>
    </lineage>
</organism>
<gene>
    <name evidence="3" type="ORF">CWI37_2168p0010</name>
    <name evidence="4" type="ORF">CWI38_2009p0010</name>
</gene>
<evidence type="ECO:0000256" key="1">
    <source>
        <dbReference type="ARBA" id="ARBA00022737"/>
    </source>
</evidence>
<evidence type="ECO:0000313" key="3">
    <source>
        <dbReference type="EMBL" id="TBT97609.1"/>
    </source>
</evidence>
<reference evidence="5 6" key="1">
    <citation type="submission" date="2017-12" db="EMBL/GenBank/DDBJ databases">
        <authorList>
            <person name="Pombert J.-F."/>
            <person name="Haag K.L."/>
            <person name="Ebert D."/>
        </authorList>
    </citation>
    <scope>NUCLEOTIDE SEQUENCE [LARGE SCALE GENOMIC DNA]</scope>
    <source>
        <strain evidence="3">FI-OER-3-3</strain>
        <strain evidence="4">IL-G-3</strain>
    </source>
</reference>
<dbReference type="OrthoDB" id="26525at2759"/>
<dbReference type="VEuPathDB" id="MicrosporidiaDB:CWI37_2168p0010"/>
<dbReference type="GO" id="GO:0016460">
    <property type="term" value="C:myosin II complex"/>
    <property type="evidence" value="ECO:0007669"/>
    <property type="project" value="TreeGrafter"/>
</dbReference>
<sequence length="135" mass="15809">MERYRNIFQLYAKQPEETVESALLGSLLRQSGHAVTESLVSSLINYHNKEYMNFEEFYELTQRAKQNEITHNDMLESFRAFDTEKTGFINVCQLKSILCEGSERLSEEEIEELLQILNPDSDGRINYECLVNKFI</sequence>
<dbReference type="SUPFAM" id="SSF47473">
    <property type="entry name" value="EF-hand"/>
    <property type="match status" value="1"/>
</dbReference>
<dbReference type="Gene3D" id="1.10.238.10">
    <property type="entry name" value="EF-hand"/>
    <property type="match status" value="2"/>
</dbReference>
<dbReference type="AlphaFoldDB" id="A0A4Q9KUF9"/>
<keyword evidence="1" id="KW-0677">Repeat</keyword>
<dbReference type="STRING" id="1176355.A0A4Q9KUF9"/>
<dbReference type="FunFam" id="1.10.238.10:FF:000001">
    <property type="entry name" value="Calmodulin 1"/>
    <property type="match status" value="1"/>
</dbReference>
<dbReference type="InterPro" id="IPR011992">
    <property type="entry name" value="EF-hand-dom_pair"/>
</dbReference>
<evidence type="ECO:0000313" key="5">
    <source>
        <dbReference type="Proteomes" id="UP000292282"/>
    </source>
</evidence>